<dbReference type="InterPro" id="IPR027408">
    <property type="entry name" value="PNPase/RNase_PH_dom_sf"/>
</dbReference>
<organism evidence="7 8">
    <name type="scientific">Oedothorax gibbosus</name>
    <dbReference type="NCBI Taxonomy" id="931172"/>
    <lineage>
        <taxon>Eukaryota</taxon>
        <taxon>Metazoa</taxon>
        <taxon>Ecdysozoa</taxon>
        <taxon>Arthropoda</taxon>
        <taxon>Chelicerata</taxon>
        <taxon>Arachnida</taxon>
        <taxon>Araneae</taxon>
        <taxon>Araneomorphae</taxon>
        <taxon>Entelegynae</taxon>
        <taxon>Araneoidea</taxon>
        <taxon>Linyphiidae</taxon>
        <taxon>Erigoninae</taxon>
        <taxon>Oedothorax</taxon>
    </lineage>
</organism>
<name>A0AAV6UB23_9ARAC</name>
<reference evidence="7 8" key="1">
    <citation type="journal article" date="2022" name="Nat. Ecol. Evol.">
        <title>A masculinizing supergene underlies an exaggerated male reproductive morph in a spider.</title>
        <authorList>
            <person name="Hendrickx F."/>
            <person name="De Corte Z."/>
            <person name="Sonet G."/>
            <person name="Van Belleghem S.M."/>
            <person name="Kostlbacher S."/>
            <person name="Vangestel C."/>
        </authorList>
    </citation>
    <scope>NUCLEOTIDE SEQUENCE [LARGE SCALE GENOMIC DNA]</scope>
    <source>
        <strain evidence="7">W744_W776</strain>
    </source>
</reference>
<dbReference type="FunFam" id="3.30.1330.30:FF:000005">
    <property type="entry name" value="40S ribosomal protein S12"/>
    <property type="match status" value="1"/>
</dbReference>
<dbReference type="CDD" id="cd11372">
    <property type="entry name" value="RNase_PH_RRP46"/>
    <property type="match status" value="1"/>
</dbReference>
<keyword evidence="2 4" id="KW-0689">Ribosomal protein</keyword>
<comment type="similarity">
    <text evidence="1 4">Belongs to the eukaryotic ribosomal protein eS12 family.</text>
</comment>
<dbReference type="GO" id="GO:0015935">
    <property type="term" value="C:small ribosomal subunit"/>
    <property type="evidence" value="ECO:0007669"/>
    <property type="project" value="UniProtKB-ARBA"/>
</dbReference>
<dbReference type="GO" id="GO:0022626">
    <property type="term" value="C:cytosolic ribosome"/>
    <property type="evidence" value="ECO:0007669"/>
    <property type="project" value="UniProtKB-ARBA"/>
</dbReference>
<dbReference type="SUPFAM" id="SSF55666">
    <property type="entry name" value="Ribonuclease PH domain 2-like"/>
    <property type="match status" value="1"/>
</dbReference>
<evidence type="ECO:0000256" key="3">
    <source>
        <dbReference type="ARBA" id="ARBA00023274"/>
    </source>
</evidence>
<dbReference type="Pfam" id="PF01138">
    <property type="entry name" value="RNase_PH"/>
    <property type="match status" value="1"/>
</dbReference>
<dbReference type="GO" id="GO:0003735">
    <property type="term" value="F:structural constituent of ribosome"/>
    <property type="evidence" value="ECO:0007669"/>
    <property type="project" value="InterPro"/>
</dbReference>
<sequence length="326" mass="35257">MHAVQFSDLSRSDGSALVSIGETVIQAAVYGPTEIKVSKELCDKALVEVTFKPKVGQSGNKERCTEYFIRNAVESVILTKLHPRTSINIIVQEIQDAGNMLACCVNAACLALLDAGIPMKGIVAASSVAFIEENPVAFPTTKQQKTSQKMSTVCFESPGETMVGVKSSSFLTNSGACTFFRRAACIFRLIMSDVEVETTAGSGEMDVNTALQEVLKTSLTHGKLSRGLHEAAKCLDKRQALLCVLATNCDEPLYVKLVEALCAEHQINLLKVDSNKKLGEWAGLCTFDKEGKARKVVGCSCAVVVDYGKETQAHDVLNDYFKSKRA</sequence>
<feature type="domain" description="Ribosomal protein eL8/eL30/eS12/Gadd45" evidence="6">
    <location>
        <begin position="210"/>
        <end position="303"/>
    </location>
</feature>
<dbReference type="PANTHER" id="PTHR11843">
    <property type="entry name" value="40S RIBOSOMAL PROTEIN S12"/>
    <property type="match status" value="1"/>
</dbReference>
<dbReference type="Gene3D" id="3.30.1330.30">
    <property type="match status" value="1"/>
</dbReference>
<evidence type="ECO:0000313" key="8">
    <source>
        <dbReference type="Proteomes" id="UP000827092"/>
    </source>
</evidence>
<keyword evidence="8" id="KW-1185">Reference proteome</keyword>
<accession>A0AAV6UB23</accession>
<protein>
    <recommendedName>
        <fullName evidence="4">40S ribosomal protein S12</fullName>
    </recommendedName>
</protein>
<dbReference type="Pfam" id="PF01248">
    <property type="entry name" value="Ribosomal_L7Ae"/>
    <property type="match status" value="1"/>
</dbReference>
<dbReference type="InterPro" id="IPR020568">
    <property type="entry name" value="Ribosomal_Su5_D2-typ_SF"/>
</dbReference>
<gene>
    <name evidence="7" type="ORF">JTE90_026229</name>
</gene>
<keyword evidence="3 4" id="KW-0687">Ribonucleoprotein</keyword>
<dbReference type="InterPro" id="IPR036345">
    <property type="entry name" value="ExoRNase_PH_dom2_sf"/>
</dbReference>
<evidence type="ECO:0000256" key="4">
    <source>
        <dbReference type="RuleBase" id="RU000670"/>
    </source>
</evidence>
<dbReference type="InterPro" id="IPR001247">
    <property type="entry name" value="ExoRNase_PH_dom1"/>
</dbReference>
<dbReference type="InterPro" id="IPR004038">
    <property type="entry name" value="Ribosomal_eL8/eL30/eS12/Gad45"/>
</dbReference>
<feature type="domain" description="Exoribonuclease phosphorolytic" evidence="5">
    <location>
        <begin position="4"/>
        <end position="118"/>
    </location>
</feature>
<proteinExistence type="inferred from homology"/>
<evidence type="ECO:0000256" key="1">
    <source>
        <dbReference type="ARBA" id="ARBA00005824"/>
    </source>
</evidence>
<evidence type="ECO:0000259" key="5">
    <source>
        <dbReference type="Pfam" id="PF01138"/>
    </source>
</evidence>
<dbReference type="EMBL" id="JAFNEN010000552">
    <property type="protein sequence ID" value="KAG8180755.1"/>
    <property type="molecule type" value="Genomic_DNA"/>
</dbReference>
<evidence type="ECO:0000259" key="6">
    <source>
        <dbReference type="Pfam" id="PF01248"/>
    </source>
</evidence>
<dbReference type="InterPro" id="IPR000530">
    <property type="entry name" value="Ribosomal_eS12"/>
</dbReference>
<dbReference type="SUPFAM" id="SSF55315">
    <property type="entry name" value="L30e-like"/>
    <property type="match status" value="1"/>
</dbReference>
<dbReference type="InterPro" id="IPR029064">
    <property type="entry name" value="Ribosomal_eL30-like_sf"/>
</dbReference>
<dbReference type="Gene3D" id="3.30.230.70">
    <property type="entry name" value="GHMP Kinase, N-terminal domain"/>
    <property type="match status" value="1"/>
</dbReference>
<evidence type="ECO:0000313" key="7">
    <source>
        <dbReference type="EMBL" id="KAG8180755.1"/>
    </source>
</evidence>
<dbReference type="AlphaFoldDB" id="A0AAV6UB23"/>
<evidence type="ECO:0000256" key="2">
    <source>
        <dbReference type="ARBA" id="ARBA00022980"/>
    </source>
</evidence>
<dbReference type="SUPFAM" id="SSF54211">
    <property type="entry name" value="Ribosomal protein S5 domain 2-like"/>
    <property type="match status" value="1"/>
</dbReference>
<dbReference type="Proteomes" id="UP000827092">
    <property type="component" value="Unassembled WGS sequence"/>
</dbReference>
<dbReference type="GO" id="GO:0006412">
    <property type="term" value="P:translation"/>
    <property type="evidence" value="ECO:0007669"/>
    <property type="project" value="InterPro"/>
</dbReference>
<dbReference type="PRINTS" id="PR00972">
    <property type="entry name" value="RIBSOMALS12E"/>
</dbReference>
<comment type="caution">
    <text evidence="7">The sequence shown here is derived from an EMBL/GenBank/DDBJ whole genome shotgun (WGS) entry which is preliminary data.</text>
</comment>